<evidence type="ECO:0000313" key="2">
    <source>
        <dbReference type="Proteomes" id="UP000007266"/>
    </source>
</evidence>
<dbReference type="AlphaFoldDB" id="D6X390"/>
<dbReference type="HOGENOM" id="CLU_3225248_0_0_1"/>
<reference evidence="1 2" key="2">
    <citation type="journal article" date="2010" name="Nucleic Acids Res.">
        <title>BeetleBase in 2010: revisions to provide comprehensive genomic information for Tribolium castaneum.</title>
        <authorList>
            <person name="Kim H.S."/>
            <person name="Murphy T."/>
            <person name="Xia J."/>
            <person name="Caragea D."/>
            <person name="Park Y."/>
            <person name="Beeman R.W."/>
            <person name="Lorenzen M.D."/>
            <person name="Butcher S."/>
            <person name="Manak J.R."/>
            <person name="Brown S.J."/>
        </authorList>
    </citation>
    <scope>GENOME REANNOTATION</scope>
    <source>
        <strain evidence="1 2">Georgia GA2</strain>
    </source>
</reference>
<keyword evidence="2" id="KW-1185">Reference proteome</keyword>
<sequence>MDLPDNIDTNKRYPLRKLNKNDIAFMVFRHVFSRDPAVSGSMTR</sequence>
<gene>
    <name evidence="1" type="primary">GLEAN_12568</name>
    <name evidence="1" type="ORF">TcasGA2_TC012568</name>
</gene>
<name>D6X390_TRICA</name>
<organism evidence="1 2">
    <name type="scientific">Tribolium castaneum</name>
    <name type="common">Red flour beetle</name>
    <dbReference type="NCBI Taxonomy" id="7070"/>
    <lineage>
        <taxon>Eukaryota</taxon>
        <taxon>Metazoa</taxon>
        <taxon>Ecdysozoa</taxon>
        <taxon>Arthropoda</taxon>
        <taxon>Hexapoda</taxon>
        <taxon>Insecta</taxon>
        <taxon>Pterygota</taxon>
        <taxon>Neoptera</taxon>
        <taxon>Endopterygota</taxon>
        <taxon>Coleoptera</taxon>
        <taxon>Polyphaga</taxon>
        <taxon>Cucujiformia</taxon>
        <taxon>Tenebrionidae</taxon>
        <taxon>Tenebrionidae incertae sedis</taxon>
        <taxon>Tribolium</taxon>
    </lineage>
</organism>
<dbReference type="Proteomes" id="UP000007266">
    <property type="component" value="Linkage group 9"/>
</dbReference>
<dbReference type="InParanoid" id="D6X390"/>
<proteinExistence type="predicted"/>
<protein>
    <submittedName>
        <fullName evidence="1">Uncharacterized protein</fullName>
    </submittedName>
</protein>
<reference evidence="1 2" key="1">
    <citation type="journal article" date="2008" name="Nature">
        <title>The genome of the model beetle and pest Tribolium castaneum.</title>
        <authorList>
            <consortium name="Tribolium Genome Sequencing Consortium"/>
            <person name="Richards S."/>
            <person name="Gibbs R.A."/>
            <person name="Weinstock G.M."/>
            <person name="Brown S.J."/>
            <person name="Denell R."/>
            <person name="Beeman R.W."/>
            <person name="Gibbs R."/>
            <person name="Beeman R.W."/>
            <person name="Brown S.J."/>
            <person name="Bucher G."/>
            <person name="Friedrich M."/>
            <person name="Grimmelikhuijzen C.J."/>
            <person name="Klingler M."/>
            <person name="Lorenzen M."/>
            <person name="Richards S."/>
            <person name="Roth S."/>
            <person name="Schroder R."/>
            <person name="Tautz D."/>
            <person name="Zdobnov E.M."/>
            <person name="Muzny D."/>
            <person name="Gibbs R.A."/>
            <person name="Weinstock G.M."/>
            <person name="Attaway T."/>
            <person name="Bell S."/>
            <person name="Buhay C.J."/>
            <person name="Chandrabose M.N."/>
            <person name="Chavez D."/>
            <person name="Clerk-Blankenburg K.P."/>
            <person name="Cree A."/>
            <person name="Dao M."/>
            <person name="Davis C."/>
            <person name="Chacko J."/>
            <person name="Dinh H."/>
            <person name="Dugan-Rocha S."/>
            <person name="Fowler G."/>
            <person name="Garner T.T."/>
            <person name="Garnes J."/>
            <person name="Gnirke A."/>
            <person name="Hawes A."/>
            <person name="Hernandez J."/>
            <person name="Hines S."/>
            <person name="Holder M."/>
            <person name="Hume J."/>
            <person name="Jhangiani S.N."/>
            <person name="Joshi V."/>
            <person name="Khan Z.M."/>
            <person name="Jackson L."/>
            <person name="Kovar C."/>
            <person name="Kowis A."/>
            <person name="Lee S."/>
            <person name="Lewis L.R."/>
            <person name="Margolis J."/>
            <person name="Morgan M."/>
            <person name="Nazareth L.V."/>
            <person name="Nguyen N."/>
            <person name="Okwuonu G."/>
            <person name="Parker D."/>
            <person name="Richards S."/>
            <person name="Ruiz S.J."/>
            <person name="Santibanez J."/>
            <person name="Savard J."/>
            <person name="Scherer S.E."/>
            <person name="Schneider B."/>
            <person name="Sodergren E."/>
            <person name="Tautz D."/>
            <person name="Vattahil S."/>
            <person name="Villasana D."/>
            <person name="White C.S."/>
            <person name="Wright R."/>
            <person name="Park Y."/>
            <person name="Beeman R.W."/>
            <person name="Lord J."/>
            <person name="Oppert B."/>
            <person name="Lorenzen M."/>
            <person name="Brown S."/>
            <person name="Wang L."/>
            <person name="Savard J."/>
            <person name="Tautz D."/>
            <person name="Richards S."/>
            <person name="Weinstock G."/>
            <person name="Gibbs R.A."/>
            <person name="Liu Y."/>
            <person name="Worley K."/>
            <person name="Weinstock G."/>
            <person name="Elsik C.G."/>
            <person name="Reese J.T."/>
            <person name="Elhaik E."/>
            <person name="Landan G."/>
            <person name="Graur D."/>
            <person name="Arensburger P."/>
            <person name="Atkinson P."/>
            <person name="Beeman R.W."/>
            <person name="Beidler J."/>
            <person name="Brown S.J."/>
            <person name="Demuth J.P."/>
            <person name="Drury D.W."/>
            <person name="Du Y.Z."/>
            <person name="Fujiwara H."/>
            <person name="Lorenzen M."/>
            <person name="Maselli V."/>
            <person name="Osanai M."/>
            <person name="Park Y."/>
            <person name="Robertson H.M."/>
            <person name="Tu Z."/>
            <person name="Wang J.J."/>
            <person name="Wang S."/>
            <person name="Richards S."/>
            <person name="Song H."/>
            <person name="Zhang L."/>
            <person name="Sodergren E."/>
            <person name="Werner D."/>
            <person name="Stanke M."/>
            <person name="Morgenstern B."/>
            <person name="Solovyev V."/>
            <person name="Kosarev P."/>
            <person name="Brown G."/>
            <person name="Chen H.C."/>
            <person name="Ermolaeva O."/>
            <person name="Hlavina W."/>
            <person name="Kapustin Y."/>
            <person name="Kiryutin B."/>
            <person name="Kitts P."/>
            <person name="Maglott D."/>
            <person name="Pruitt K."/>
            <person name="Sapojnikov V."/>
            <person name="Souvorov A."/>
            <person name="Mackey A.J."/>
            <person name="Waterhouse R.M."/>
            <person name="Wyder S."/>
            <person name="Zdobnov E.M."/>
            <person name="Zdobnov E.M."/>
            <person name="Wyder S."/>
            <person name="Kriventseva E.V."/>
            <person name="Kadowaki T."/>
            <person name="Bork P."/>
            <person name="Aranda M."/>
            <person name="Bao R."/>
            <person name="Beermann A."/>
            <person name="Berns N."/>
            <person name="Bolognesi R."/>
            <person name="Bonneton F."/>
            <person name="Bopp D."/>
            <person name="Brown S.J."/>
            <person name="Bucher G."/>
            <person name="Butts T."/>
            <person name="Chaumot A."/>
            <person name="Denell R.E."/>
            <person name="Ferrier D.E."/>
            <person name="Friedrich M."/>
            <person name="Gordon C.M."/>
            <person name="Jindra M."/>
            <person name="Klingler M."/>
            <person name="Lan Q."/>
            <person name="Lattorff H.M."/>
            <person name="Laudet V."/>
            <person name="von Levetsow C."/>
            <person name="Liu Z."/>
            <person name="Lutz R."/>
            <person name="Lynch J.A."/>
            <person name="da Fonseca R.N."/>
            <person name="Posnien N."/>
            <person name="Reuter R."/>
            <person name="Roth S."/>
            <person name="Savard J."/>
            <person name="Schinko J.B."/>
            <person name="Schmitt C."/>
            <person name="Schoppmeier M."/>
            <person name="Schroder R."/>
            <person name="Shippy T.D."/>
            <person name="Simonnet F."/>
            <person name="Marques-Souza H."/>
            <person name="Tautz D."/>
            <person name="Tomoyasu Y."/>
            <person name="Trauner J."/>
            <person name="Van der Zee M."/>
            <person name="Vervoort M."/>
            <person name="Wittkopp N."/>
            <person name="Wimmer E.A."/>
            <person name="Yang X."/>
            <person name="Jones A.K."/>
            <person name="Sattelle D.B."/>
            <person name="Ebert P.R."/>
            <person name="Nelson D."/>
            <person name="Scott J.G."/>
            <person name="Beeman R.W."/>
            <person name="Muthukrishnan S."/>
            <person name="Kramer K.J."/>
            <person name="Arakane Y."/>
            <person name="Beeman R.W."/>
            <person name="Zhu Q."/>
            <person name="Hogenkamp D."/>
            <person name="Dixit R."/>
            <person name="Oppert B."/>
            <person name="Jiang H."/>
            <person name="Zou Z."/>
            <person name="Marshall J."/>
            <person name="Elpidina E."/>
            <person name="Vinokurov K."/>
            <person name="Oppert C."/>
            <person name="Zou Z."/>
            <person name="Evans J."/>
            <person name="Lu Z."/>
            <person name="Zhao P."/>
            <person name="Sumathipala N."/>
            <person name="Altincicek B."/>
            <person name="Vilcinskas A."/>
            <person name="Williams M."/>
            <person name="Hultmark D."/>
            <person name="Hetru C."/>
            <person name="Jiang H."/>
            <person name="Grimmelikhuijzen C.J."/>
            <person name="Hauser F."/>
            <person name="Cazzamali G."/>
            <person name="Williamson M."/>
            <person name="Park Y."/>
            <person name="Li B."/>
            <person name="Tanaka Y."/>
            <person name="Predel R."/>
            <person name="Neupert S."/>
            <person name="Schachtner J."/>
            <person name="Verleyen P."/>
            <person name="Raible F."/>
            <person name="Bork P."/>
            <person name="Friedrich M."/>
            <person name="Walden K.K."/>
            <person name="Robertson H.M."/>
            <person name="Angeli S."/>
            <person name="Foret S."/>
            <person name="Bucher G."/>
            <person name="Schuetz S."/>
            <person name="Maleszka R."/>
            <person name="Wimmer E.A."/>
            <person name="Beeman R.W."/>
            <person name="Lorenzen M."/>
            <person name="Tomoyasu Y."/>
            <person name="Miller S.C."/>
            <person name="Grossmann D."/>
            <person name="Bucher G."/>
        </authorList>
    </citation>
    <scope>NUCLEOTIDE SEQUENCE [LARGE SCALE GENOMIC DNA]</scope>
    <source>
        <strain evidence="1 2">Georgia GA2</strain>
    </source>
</reference>
<dbReference type="EMBL" id="KQ971372">
    <property type="protein sequence ID" value="EFA10349.1"/>
    <property type="molecule type" value="Genomic_DNA"/>
</dbReference>
<evidence type="ECO:0000313" key="1">
    <source>
        <dbReference type="EMBL" id="EFA10349.1"/>
    </source>
</evidence>
<accession>D6X390</accession>